<evidence type="ECO:0000313" key="2">
    <source>
        <dbReference type="Proteomes" id="UP000247973"/>
    </source>
</evidence>
<keyword evidence="2" id="KW-1185">Reference proteome</keyword>
<proteinExistence type="predicted"/>
<dbReference type="AlphaFoldDB" id="A0A2V3PIZ5"/>
<name>A0A2V3PIZ5_9BACT</name>
<comment type="caution">
    <text evidence="1">The sequence shown here is derived from an EMBL/GenBank/DDBJ whole genome shotgun (WGS) entry which is preliminary data.</text>
</comment>
<protein>
    <submittedName>
        <fullName evidence="1">Uncharacterized protein</fullName>
    </submittedName>
</protein>
<dbReference type="EMBL" id="QICL01000031">
    <property type="protein sequence ID" value="PXV60109.1"/>
    <property type="molecule type" value="Genomic_DNA"/>
</dbReference>
<accession>A0A2V3PIZ5</accession>
<gene>
    <name evidence="1" type="ORF">CLV62_13129</name>
</gene>
<dbReference type="Proteomes" id="UP000247973">
    <property type="component" value="Unassembled WGS sequence"/>
</dbReference>
<dbReference type="RefSeq" id="WP_110312157.1">
    <property type="nucleotide sequence ID" value="NZ_QICL01000031.1"/>
</dbReference>
<organism evidence="1 2">
    <name type="scientific">Dysgonomonas alginatilytica</name>
    <dbReference type="NCBI Taxonomy" id="1605892"/>
    <lineage>
        <taxon>Bacteria</taxon>
        <taxon>Pseudomonadati</taxon>
        <taxon>Bacteroidota</taxon>
        <taxon>Bacteroidia</taxon>
        <taxon>Bacteroidales</taxon>
        <taxon>Dysgonomonadaceae</taxon>
        <taxon>Dysgonomonas</taxon>
    </lineage>
</organism>
<dbReference type="OrthoDB" id="1039885at2"/>
<sequence length="89" mass="10240">MRRLIQTQFFRLLETSSQKPASENNLDHALNQFAGEMVSLSQAESDFSLLLRIYAFTRARLNSLLEQTLVWGTEKKSCRLFSQRSVVAD</sequence>
<evidence type="ECO:0000313" key="1">
    <source>
        <dbReference type="EMBL" id="PXV60109.1"/>
    </source>
</evidence>
<reference evidence="1 2" key="1">
    <citation type="submission" date="2018-03" db="EMBL/GenBank/DDBJ databases">
        <title>Genomic Encyclopedia of Archaeal and Bacterial Type Strains, Phase II (KMG-II): from individual species to whole genera.</title>
        <authorList>
            <person name="Goeker M."/>
        </authorList>
    </citation>
    <scope>NUCLEOTIDE SEQUENCE [LARGE SCALE GENOMIC DNA]</scope>
    <source>
        <strain evidence="1 2">DSM 100214</strain>
    </source>
</reference>